<comment type="caution">
    <text evidence="2">The sequence shown here is derived from an EMBL/GenBank/DDBJ whole genome shotgun (WGS) entry which is preliminary data.</text>
</comment>
<protein>
    <recommendedName>
        <fullName evidence="4">Cyclase</fullName>
    </recommendedName>
</protein>
<organism evidence="2 3">
    <name type="scientific">Bifiguratus adelaidae</name>
    <dbReference type="NCBI Taxonomy" id="1938954"/>
    <lineage>
        <taxon>Eukaryota</taxon>
        <taxon>Fungi</taxon>
        <taxon>Fungi incertae sedis</taxon>
        <taxon>Mucoromycota</taxon>
        <taxon>Mucoromycotina</taxon>
        <taxon>Endogonomycetes</taxon>
        <taxon>Endogonales</taxon>
        <taxon>Endogonales incertae sedis</taxon>
        <taxon>Bifiguratus</taxon>
    </lineage>
</organism>
<dbReference type="PANTHER" id="PTHR34861">
    <property type="match status" value="1"/>
</dbReference>
<evidence type="ECO:0000313" key="2">
    <source>
        <dbReference type="EMBL" id="OZJ03862.1"/>
    </source>
</evidence>
<dbReference type="Proteomes" id="UP000242875">
    <property type="component" value="Unassembled WGS sequence"/>
</dbReference>
<dbReference type="InterPro" id="IPR007325">
    <property type="entry name" value="KFase/CYL"/>
</dbReference>
<name>A0A261XZU1_9FUNG</name>
<dbReference type="GO" id="GO:0019441">
    <property type="term" value="P:L-tryptophan catabolic process to kynurenine"/>
    <property type="evidence" value="ECO:0007669"/>
    <property type="project" value="InterPro"/>
</dbReference>
<dbReference type="EMBL" id="MVBO01000065">
    <property type="protein sequence ID" value="OZJ03862.1"/>
    <property type="molecule type" value="Genomic_DNA"/>
</dbReference>
<evidence type="ECO:0008006" key="4">
    <source>
        <dbReference type="Google" id="ProtNLM"/>
    </source>
</evidence>
<dbReference type="GO" id="GO:0004061">
    <property type="term" value="F:arylformamidase activity"/>
    <property type="evidence" value="ECO:0007669"/>
    <property type="project" value="InterPro"/>
</dbReference>
<evidence type="ECO:0000256" key="1">
    <source>
        <dbReference type="ARBA" id="ARBA00007865"/>
    </source>
</evidence>
<dbReference type="Gene3D" id="3.50.30.50">
    <property type="entry name" value="Putative cyclase"/>
    <property type="match status" value="1"/>
</dbReference>
<proteinExistence type="inferred from homology"/>
<comment type="similarity">
    <text evidence="1">Belongs to the Cyclase 1 superfamily.</text>
</comment>
<dbReference type="AlphaFoldDB" id="A0A261XZU1"/>
<keyword evidence="3" id="KW-1185">Reference proteome</keyword>
<dbReference type="OrthoDB" id="5396at2759"/>
<reference evidence="2 3" key="1">
    <citation type="journal article" date="2017" name="Mycologia">
        <title>Bifiguratus adelaidae, gen. et sp. nov., a new member of Mucoromycotina in endophytic and soil-dwelling habitats.</title>
        <authorList>
            <person name="Torres-Cruz T.J."/>
            <person name="Billingsley Tobias T.L."/>
            <person name="Almatruk M."/>
            <person name="Hesse C."/>
            <person name="Kuske C.R."/>
            <person name="Desiro A."/>
            <person name="Benucci G.M."/>
            <person name="Bonito G."/>
            <person name="Stajich J.E."/>
            <person name="Dunlap C."/>
            <person name="Arnold A.E."/>
            <person name="Porras-Alfaro A."/>
        </authorList>
    </citation>
    <scope>NUCLEOTIDE SEQUENCE [LARGE SCALE GENOMIC DNA]</scope>
    <source>
        <strain evidence="2 3">AZ0501</strain>
    </source>
</reference>
<evidence type="ECO:0000313" key="3">
    <source>
        <dbReference type="Proteomes" id="UP000242875"/>
    </source>
</evidence>
<dbReference type="SUPFAM" id="SSF102198">
    <property type="entry name" value="Putative cyclase"/>
    <property type="match status" value="1"/>
</dbReference>
<dbReference type="PANTHER" id="PTHR34861:SF11">
    <property type="entry name" value="CYCLASE"/>
    <property type="match status" value="1"/>
</dbReference>
<gene>
    <name evidence="2" type="ORF">BZG36_03663</name>
</gene>
<accession>A0A261XZU1</accession>
<sequence length="264" mass="28976">MSIHIFTTVVKFSPIPPLFGCAAGGVKVKNFSDQGFPLANDDIYLDMNTQASTQWDGLLHVGNTKAGTFYNGVKGPNAVGHLGIHHMARRGITARAILLDWKAYADANNIEYDYRTYKVTLQDLNNVIAADKIAIKPGDILMIRTGWIEWYETADEATCKELASTHAPTCLGVDPSEDILEWIWDSQFAAVSADCPSFEVYPPTTRFIHEDLLGSFGCPIGEFFDLQRLAKRLKQLGRHACLLTSAPLNRFGGVASPANVTAVI</sequence>
<dbReference type="InterPro" id="IPR037175">
    <property type="entry name" value="KFase_sf"/>
</dbReference>
<dbReference type="Pfam" id="PF04199">
    <property type="entry name" value="Cyclase"/>
    <property type="match status" value="1"/>
</dbReference>